<dbReference type="InterPro" id="IPR000595">
    <property type="entry name" value="cNMP-bd_dom"/>
</dbReference>
<organism evidence="2 3">
    <name type="scientific">Pullulanibacillus camelliae</name>
    <dbReference type="NCBI Taxonomy" id="1707096"/>
    <lineage>
        <taxon>Bacteria</taxon>
        <taxon>Bacillati</taxon>
        <taxon>Bacillota</taxon>
        <taxon>Bacilli</taxon>
        <taxon>Bacillales</taxon>
        <taxon>Sporolactobacillaceae</taxon>
        <taxon>Pullulanibacillus</taxon>
    </lineage>
</organism>
<evidence type="ECO:0000313" key="2">
    <source>
        <dbReference type="EMBL" id="GGE43550.1"/>
    </source>
</evidence>
<reference evidence="2" key="2">
    <citation type="submission" date="2020-09" db="EMBL/GenBank/DDBJ databases">
        <authorList>
            <person name="Sun Q."/>
            <person name="Zhou Y."/>
        </authorList>
    </citation>
    <scope>NUCLEOTIDE SEQUENCE</scope>
    <source>
        <strain evidence="2">CGMCC 1.15371</strain>
    </source>
</reference>
<dbReference type="Gene3D" id="2.60.120.10">
    <property type="entry name" value="Jelly Rolls"/>
    <property type="match status" value="1"/>
</dbReference>
<dbReference type="PROSITE" id="PS50042">
    <property type="entry name" value="CNMP_BINDING_3"/>
    <property type="match status" value="1"/>
</dbReference>
<reference evidence="2" key="1">
    <citation type="journal article" date="2014" name="Int. J. Syst. Evol. Microbiol.">
        <title>Complete genome sequence of Corynebacterium casei LMG S-19264T (=DSM 44701T), isolated from a smear-ripened cheese.</title>
        <authorList>
            <consortium name="US DOE Joint Genome Institute (JGI-PGF)"/>
            <person name="Walter F."/>
            <person name="Albersmeier A."/>
            <person name="Kalinowski J."/>
            <person name="Ruckert C."/>
        </authorList>
    </citation>
    <scope>NUCLEOTIDE SEQUENCE</scope>
    <source>
        <strain evidence="2">CGMCC 1.15371</strain>
    </source>
</reference>
<dbReference type="PANTHER" id="PTHR36114">
    <property type="entry name" value="16.7 KDA PROTEIN IN WHIE LOCUS"/>
    <property type="match status" value="1"/>
</dbReference>
<comment type="caution">
    <text evidence="2">The sequence shown here is derived from an EMBL/GenBank/DDBJ whole genome shotgun (WGS) entry which is preliminary data.</text>
</comment>
<proteinExistence type="predicted"/>
<gene>
    <name evidence="2" type="ORF">GCM10011391_22860</name>
</gene>
<evidence type="ECO:0000259" key="1">
    <source>
        <dbReference type="PROSITE" id="PS50042"/>
    </source>
</evidence>
<dbReference type="InterPro" id="IPR052044">
    <property type="entry name" value="PKS_Associated_Protein"/>
</dbReference>
<dbReference type="EMBL" id="BMIR01000010">
    <property type="protein sequence ID" value="GGE43550.1"/>
    <property type="molecule type" value="Genomic_DNA"/>
</dbReference>
<keyword evidence="3" id="KW-1185">Reference proteome</keyword>
<dbReference type="Pfam" id="PF07883">
    <property type="entry name" value="Cupin_2"/>
    <property type="match status" value="1"/>
</dbReference>
<dbReference type="InterPro" id="IPR011051">
    <property type="entry name" value="RmlC_Cupin_sf"/>
</dbReference>
<sequence>MEEIPIRYQAINLSEKLSKFSEHWSPKVIGEMNDYQFKLVKIQGDFVWHDHKDTDEVFIVLEGEMSILFRDGEVKLSKGEMFIIPKGAWHKTYAEKECQAMIVEPRGVINTGEAGSELTAANDVWI</sequence>
<dbReference type="PANTHER" id="PTHR36114:SF1">
    <property type="entry name" value="16.7 KDA PROTEIN IN WHIE LOCUS"/>
    <property type="match status" value="1"/>
</dbReference>
<evidence type="ECO:0000313" key="3">
    <source>
        <dbReference type="Proteomes" id="UP000628775"/>
    </source>
</evidence>
<name>A0A8J3DUU4_9BACL</name>
<dbReference type="Proteomes" id="UP000628775">
    <property type="component" value="Unassembled WGS sequence"/>
</dbReference>
<feature type="domain" description="Cyclic nucleotide-binding" evidence="1">
    <location>
        <begin position="16"/>
        <end position="82"/>
    </location>
</feature>
<protein>
    <submittedName>
        <fullName evidence="2">Cupin</fullName>
    </submittedName>
</protein>
<dbReference type="InterPro" id="IPR013096">
    <property type="entry name" value="Cupin_2"/>
</dbReference>
<dbReference type="AlphaFoldDB" id="A0A8J3DUU4"/>
<accession>A0A8J3DUU4</accession>
<dbReference type="CDD" id="cd02226">
    <property type="entry name" value="cupin_YdbB-like"/>
    <property type="match status" value="1"/>
</dbReference>
<dbReference type="SUPFAM" id="SSF51182">
    <property type="entry name" value="RmlC-like cupins"/>
    <property type="match status" value="1"/>
</dbReference>
<dbReference type="InterPro" id="IPR014710">
    <property type="entry name" value="RmlC-like_jellyroll"/>
</dbReference>